<name>C5KMW1_PERM5</name>
<dbReference type="Proteomes" id="UP000007800">
    <property type="component" value="Unassembled WGS sequence"/>
</dbReference>
<proteinExistence type="predicted"/>
<dbReference type="AlphaFoldDB" id="C5KMW1"/>
<sequence>MLRTTTHPVTMGTTDLIDYTTPATAVHRELVSLADGLGRFPNGINTKEALGSVAKVDHIKSAIAEELPIRSKVIFSILCSRAATSTAKKESKELSTEDMNKMLSDFQRIHGSAPLPTLMSTKPAILQKMKKPEQAVRMDLNEFLPRREVISTDDNKSFKVNNSGQLVMSSTEKPYWRRLVDFLPALGAPAIIDYDAKYRSAIAQLVTTGTYSVSHMLRDDVLPTIMSAALARATTTPSRLPLQQIPSSSNSISQVVPACEVLYQDGSGIRAHLPAVPNVACKLTPDVASFTHLLTKTIDDHKLDDVLAASTTRSEEVRPDRSQSLLNAFSGAADDILDSLEYSSTVTSRACSSGSPIRPDVLDYLSALFDPGNDGGLVSELDTGVNLGFEGGLKASGIFPVAKSSENTGDDAASFDEHSFSSLERANYFSGQDATCAMIALRSDPLSKRSFVSVEYVNCLMMKLYSPTVSFRS</sequence>
<dbReference type="GeneID" id="9060306"/>
<evidence type="ECO:0000313" key="1">
    <source>
        <dbReference type="EMBL" id="EER14269.1"/>
    </source>
</evidence>
<keyword evidence="2" id="KW-1185">Reference proteome</keyword>
<protein>
    <submittedName>
        <fullName evidence="1">Uncharacterized protein</fullName>
    </submittedName>
</protein>
<reference evidence="1 2" key="1">
    <citation type="submission" date="2008-07" db="EMBL/GenBank/DDBJ databases">
        <authorList>
            <person name="El-Sayed N."/>
            <person name="Caler E."/>
            <person name="Inman J."/>
            <person name="Amedeo P."/>
            <person name="Hass B."/>
            <person name="Wortman J."/>
        </authorList>
    </citation>
    <scope>NUCLEOTIDE SEQUENCE [LARGE SCALE GENOMIC DNA]</scope>
    <source>
        <strain evidence="2">ATCC 50983 / TXsc</strain>
    </source>
</reference>
<gene>
    <name evidence="1" type="ORF">Pmar_PMAR029341</name>
</gene>
<organism evidence="2">
    <name type="scientific">Perkinsus marinus (strain ATCC 50983 / TXsc)</name>
    <dbReference type="NCBI Taxonomy" id="423536"/>
    <lineage>
        <taxon>Eukaryota</taxon>
        <taxon>Sar</taxon>
        <taxon>Alveolata</taxon>
        <taxon>Perkinsozoa</taxon>
        <taxon>Perkinsea</taxon>
        <taxon>Perkinsida</taxon>
        <taxon>Perkinsidae</taxon>
        <taxon>Perkinsus</taxon>
    </lineage>
</organism>
<accession>C5KMW1</accession>
<dbReference type="EMBL" id="GG674496">
    <property type="protein sequence ID" value="EER14269.1"/>
    <property type="molecule type" value="Genomic_DNA"/>
</dbReference>
<dbReference type="RefSeq" id="XP_002782474.1">
    <property type="nucleotide sequence ID" value="XM_002782428.1"/>
</dbReference>
<evidence type="ECO:0000313" key="2">
    <source>
        <dbReference type="Proteomes" id="UP000007800"/>
    </source>
</evidence>
<dbReference type="InParanoid" id="C5KMW1"/>